<proteinExistence type="predicted"/>
<feature type="domain" description="Response regulatory" evidence="2">
    <location>
        <begin position="7"/>
        <end position="128"/>
    </location>
</feature>
<evidence type="ECO:0000256" key="1">
    <source>
        <dbReference type="PROSITE-ProRule" id="PRU00169"/>
    </source>
</evidence>
<dbReference type="SUPFAM" id="SSF52172">
    <property type="entry name" value="CheY-like"/>
    <property type="match status" value="1"/>
</dbReference>
<comment type="caution">
    <text evidence="3">The sequence shown here is derived from an EMBL/GenBank/DDBJ whole genome shotgun (WGS) entry which is preliminary data.</text>
</comment>
<dbReference type="Pfam" id="PF00072">
    <property type="entry name" value="Response_reg"/>
    <property type="match status" value="1"/>
</dbReference>
<dbReference type="InterPro" id="IPR011006">
    <property type="entry name" value="CheY-like_superfamily"/>
</dbReference>
<accession>A0A839UP53</accession>
<keyword evidence="1" id="KW-0597">Phosphoprotein</keyword>
<dbReference type="CDD" id="cd17557">
    <property type="entry name" value="REC_Rcp-like"/>
    <property type="match status" value="1"/>
</dbReference>
<dbReference type="RefSeq" id="WP_183907970.1">
    <property type="nucleotide sequence ID" value="NZ_JACHXZ010000001.1"/>
</dbReference>
<dbReference type="PANTHER" id="PTHR44520">
    <property type="entry name" value="RESPONSE REGULATOR RCP1-RELATED"/>
    <property type="match status" value="1"/>
</dbReference>
<dbReference type="SMART" id="SM00448">
    <property type="entry name" value="REC"/>
    <property type="match status" value="1"/>
</dbReference>
<name>A0A839UP53_9GAMM</name>
<gene>
    <name evidence="3" type="ORF">FHS30_000514</name>
</gene>
<dbReference type="PROSITE" id="PS50110">
    <property type="entry name" value="RESPONSE_REGULATORY"/>
    <property type="match status" value="1"/>
</dbReference>
<dbReference type="Gene3D" id="3.40.50.2300">
    <property type="match status" value="1"/>
</dbReference>
<evidence type="ECO:0000259" key="2">
    <source>
        <dbReference type="PROSITE" id="PS50110"/>
    </source>
</evidence>
<keyword evidence="4" id="KW-1185">Reference proteome</keyword>
<dbReference type="InterPro" id="IPR052893">
    <property type="entry name" value="TCS_response_regulator"/>
</dbReference>
<dbReference type="GO" id="GO:0000160">
    <property type="term" value="P:phosphorelay signal transduction system"/>
    <property type="evidence" value="ECO:0007669"/>
    <property type="project" value="InterPro"/>
</dbReference>
<organism evidence="3 4">
    <name type="scientific">Simiduia aestuariiviva</name>
    <dbReference type="NCBI Taxonomy" id="1510459"/>
    <lineage>
        <taxon>Bacteria</taxon>
        <taxon>Pseudomonadati</taxon>
        <taxon>Pseudomonadota</taxon>
        <taxon>Gammaproteobacteria</taxon>
        <taxon>Cellvibrionales</taxon>
        <taxon>Cellvibrionaceae</taxon>
        <taxon>Simiduia</taxon>
    </lineage>
</organism>
<feature type="modified residue" description="4-aspartylphosphate" evidence="1">
    <location>
        <position position="61"/>
    </location>
</feature>
<evidence type="ECO:0000313" key="4">
    <source>
        <dbReference type="Proteomes" id="UP000559987"/>
    </source>
</evidence>
<evidence type="ECO:0000313" key="3">
    <source>
        <dbReference type="EMBL" id="MBB3167338.1"/>
    </source>
</evidence>
<protein>
    <submittedName>
        <fullName evidence="3">CheY-like chemotaxis protein</fullName>
    </submittedName>
</protein>
<dbReference type="PANTHER" id="PTHR44520:SF2">
    <property type="entry name" value="RESPONSE REGULATOR RCP1"/>
    <property type="match status" value="1"/>
</dbReference>
<dbReference type="EMBL" id="JACHXZ010000001">
    <property type="protein sequence ID" value="MBB3167338.1"/>
    <property type="molecule type" value="Genomic_DNA"/>
</dbReference>
<reference evidence="3 4" key="1">
    <citation type="submission" date="2020-08" db="EMBL/GenBank/DDBJ databases">
        <title>Genomic Encyclopedia of Type Strains, Phase III (KMG-III): the genomes of soil and plant-associated and newly described type strains.</title>
        <authorList>
            <person name="Whitman W."/>
        </authorList>
    </citation>
    <scope>NUCLEOTIDE SEQUENCE [LARGE SCALE GENOMIC DNA]</scope>
    <source>
        <strain evidence="3 4">CECT 8571</strain>
    </source>
</reference>
<sequence length="141" mass="15936">MSNTDITLLLIEDDDVDAMTIERSFRKQRIGNKIVRADDGEAALELIANNLVPKPFIILLDLNLPKISGHEFLDTLRKDPANKDAVVFVLTTSSDEQDMLKAYEKFIAGYFVKSESGEQFMKLIGMLDGFWRIVKMPEPGE</sequence>
<dbReference type="InterPro" id="IPR001789">
    <property type="entry name" value="Sig_transdc_resp-reg_receiver"/>
</dbReference>
<dbReference type="Proteomes" id="UP000559987">
    <property type="component" value="Unassembled WGS sequence"/>
</dbReference>
<dbReference type="AlphaFoldDB" id="A0A839UP53"/>